<dbReference type="Proteomes" id="UP000616151">
    <property type="component" value="Unassembled WGS sequence"/>
</dbReference>
<comment type="caution">
    <text evidence="1">The sequence shown here is derived from an EMBL/GenBank/DDBJ whole genome shotgun (WGS) entry which is preliminary data.</text>
</comment>
<gene>
    <name evidence="1" type="ORF">JHL16_26760</name>
</gene>
<name>A0ACC5RBZ1_9HYPH</name>
<reference evidence="1" key="1">
    <citation type="submission" date="2021-01" db="EMBL/GenBank/DDBJ databases">
        <authorList>
            <person name="Sun Q."/>
        </authorList>
    </citation>
    <scope>NUCLEOTIDE SEQUENCE</scope>
    <source>
        <strain evidence="1">YIM B02566</strain>
    </source>
</reference>
<evidence type="ECO:0000313" key="2">
    <source>
        <dbReference type="Proteomes" id="UP000616151"/>
    </source>
</evidence>
<sequence length="280" mass="30117">MSTAIRKPFNWRRWRLVVTGGAIVGTILLLAILAPWVAPYSPFDLNVAQMLKGPSATHLLGTDELGRDVLSRVIHAARLSMMVAVLASLVGLVFGTLIGTLAAYFGGIVDLILMRLMEILFSFPAILLAIVLMASLGTSIFNAMIAIGIIFIPGFARLARATAESVLRQQYVEQARAIGMSHTRILVREILPNILAPLLVEAAVAFSYAVLLESALSFLGLGAQPPDPSWGNMLNTGRGFMGVAPWLSIVPGAAIFLTVFGFNMLGDGLRDAFDPQLRDE</sequence>
<protein>
    <submittedName>
        <fullName evidence="1">ABC transporter permease</fullName>
    </submittedName>
</protein>
<dbReference type="EMBL" id="JAENHL010000008">
    <property type="protein sequence ID" value="MBK1869995.1"/>
    <property type="molecule type" value="Genomic_DNA"/>
</dbReference>
<keyword evidence="2" id="KW-1185">Reference proteome</keyword>
<evidence type="ECO:0000313" key="1">
    <source>
        <dbReference type="EMBL" id="MBK1869995.1"/>
    </source>
</evidence>
<proteinExistence type="predicted"/>
<accession>A0ACC5RBZ1</accession>
<organism evidence="1 2">
    <name type="scientific">Taklimakanibacter albus</name>
    <dbReference type="NCBI Taxonomy" id="2800327"/>
    <lineage>
        <taxon>Bacteria</taxon>
        <taxon>Pseudomonadati</taxon>
        <taxon>Pseudomonadota</taxon>
        <taxon>Alphaproteobacteria</taxon>
        <taxon>Hyphomicrobiales</taxon>
        <taxon>Aestuariivirgaceae</taxon>
        <taxon>Taklimakanibacter</taxon>
    </lineage>
</organism>